<keyword evidence="6" id="KW-0479">Metal-binding</keyword>
<evidence type="ECO:0000256" key="12">
    <source>
        <dbReference type="ARBA" id="ARBA00023136"/>
    </source>
</evidence>
<feature type="transmembrane region" description="Helical" evidence="13">
    <location>
        <begin position="383"/>
        <end position="407"/>
    </location>
</feature>
<sequence length="436" mass="49837">MSARELNQKQFKEERKQSIKLLTFNTWGLKYISKFRKQRLRAIADSLANPASEDDDYDIVALQEVWCEEDWQYLDLVCRVRYPYRRIFRSGIVSGPGLAVLSKIPVTETFLYRFPINGRPSAFFRGDFYVGKSIAVTMFQPQHADILPIALLNSHMHAPYGKGDASYSTHRACQAWDFAKLVRMLKKAGYAVIQVGDLNSTPDSLPYKLFTIEGGLSDSWNILNKDRVIPNEEIAKLSLEDQILLAGVTCNSRLNTWRSTRPLWEACRLDYALIDAANITPIDAKVKFVDKLNPPFRCSYSDHFAYSVDLVVNSINNRKSYSSGANDEEKEAVYRELLAEISQYRKFTIPRQLLWRKFHFILSFATIIGMHIGIAFVVDVAAWVSVVFLFLSSIIIITGGLNGLIWYMGVRSESRALQEVQMEVEDAYNFLVKQNS</sequence>
<dbReference type="GO" id="GO:0004767">
    <property type="term" value="F:sphingomyelin phosphodiesterase activity"/>
    <property type="evidence" value="ECO:0007669"/>
    <property type="project" value="InterPro"/>
</dbReference>
<dbReference type="Proteomes" id="UP000002037">
    <property type="component" value="Unassembled WGS sequence"/>
</dbReference>
<keyword evidence="11" id="KW-0443">Lipid metabolism</keyword>
<evidence type="ECO:0000256" key="9">
    <source>
        <dbReference type="ARBA" id="ARBA00022919"/>
    </source>
</evidence>
<evidence type="ECO:0000259" key="14">
    <source>
        <dbReference type="Pfam" id="PF03372"/>
    </source>
</evidence>
<keyword evidence="12 13" id="KW-0472">Membrane</keyword>
<dbReference type="GO" id="GO:0005783">
    <property type="term" value="C:endoplasmic reticulum"/>
    <property type="evidence" value="ECO:0007669"/>
    <property type="project" value="EnsemblFungi"/>
</dbReference>
<dbReference type="GO" id="GO:0072711">
    <property type="term" value="P:cellular response to hydroxyurea"/>
    <property type="evidence" value="ECO:0007669"/>
    <property type="project" value="EnsemblFungi"/>
</dbReference>
<evidence type="ECO:0000256" key="4">
    <source>
        <dbReference type="ARBA" id="ARBA00006335"/>
    </source>
</evidence>
<dbReference type="GO" id="GO:0000324">
    <property type="term" value="C:fungal-type vacuole"/>
    <property type="evidence" value="ECO:0007669"/>
    <property type="project" value="EnsemblFungi"/>
</dbReference>
<evidence type="ECO:0000256" key="7">
    <source>
        <dbReference type="ARBA" id="ARBA00022801"/>
    </source>
</evidence>
<keyword evidence="7" id="KW-0378">Hydrolase</keyword>
<dbReference type="GO" id="GO:0046872">
    <property type="term" value="F:metal ion binding"/>
    <property type="evidence" value="ECO:0007669"/>
    <property type="project" value="UniProtKB-KW"/>
</dbReference>
<evidence type="ECO:0000256" key="11">
    <source>
        <dbReference type="ARBA" id="ARBA00023098"/>
    </source>
</evidence>
<comment type="subcellular location">
    <subcellularLocation>
        <location evidence="1">Membrane</location>
        <topology evidence="1">Multi-pass membrane protein</topology>
    </subcellularLocation>
</comment>
<evidence type="ECO:0000256" key="2">
    <source>
        <dbReference type="ARBA" id="ARBA00004760"/>
    </source>
</evidence>
<keyword evidence="9" id="KW-0746">Sphingolipid metabolism</keyword>
<evidence type="ECO:0000256" key="6">
    <source>
        <dbReference type="ARBA" id="ARBA00022723"/>
    </source>
</evidence>
<dbReference type="RefSeq" id="XP_002545859.1">
    <property type="nucleotide sequence ID" value="XM_002545813.1"/>
</dbReference>
<dbReference type="SUPFAM" id="SSF56219">
    <property type="entry name" value="DNase I-like"/>
    <property type="match status" value="1"/>
</dbReference>
<dbReference type="GeneID" id="8298157"/>
<accession>C5M3K1</accession>
<dbReference type="GO" id="GO:0090266">
    <property type="term" value="P:regulation of mitotic cell cycle spindle assembly checkpoint"/>
    <property type="evidence" value="ECO:0007669"/>
    <property type="project" value="EnsemblFungi"/>
</dbReference>
<gene>
    <name evidence="15" type="ORF">CTRG_00640</name>
</gene>
<dbReference type="PANTHER" id="PTHR16320">
    <property type="entry name" value="SPHINGOMYELINASE FAMILY MEMBER"/>
    <property type="match status" value="1"/>
</dbReference>
<dbReference type="AlphaFoldDB" id="C5M3K1"/>
<evidence type="ECO:0000256" key="8">
    <source>
        <dbReference type="ARBA" id="ARBA00022842"/>
    </source>
</evidence>
<evidence type="ECO:0000256" key="3">
    <source>
        <dbReference type="ARBA" id="ARBA00004991"/>
    </source>
</evidence>
<dbReference type="OrthoDB" id="387657at2759"/>
<evidence type="ECO:0000256" key="5">
    <source>
        <dbReference type="ARBA" id="ARBA00022692"/>
    </source>
</evidence>
<dbReference type="GO" id="GO:0046513">
    <property type="term" value="P:ceramide biosynthetic process"/>
    <property type="evidence" value="ECO:0007669"/>
    <property type="project" value="EnsemblFungi"/>
</dbReference>
<name>C5M3K1_CANTT</name>
<dbReference type="InterPro" id="IPR036691">
    <property type="entry name" value="Endo/exonu/phosph_ase_sf"/>
</dbReference>
<dbReference type="HOGENOM" id="CLU_034001_5_0_1"/>
<keyword evidence="5 13" id="KW-0812">Transmembrane</keyword>
<evidence type="ECO:0000313" key="15">
    <source>
        <dbReference type="EMBL" id="EER35901.1"/>
    </source>
</evidence>
<comment type="similarity">
    <text evidence="4">Belongs to the neutral sphingomyelinase family.</text>
</comment>
<evidence type="ECO:0000256" key="1">
    <source>
        <dbReference type="ARBA" id="ARBA00004141"/>
    </source>
</evidence>
<dbReference type="Gene3D" id="3.60.10.10">
    <property type="entry name" value="Endonuclease/exonuclease/phosphatase"/>
    <property type="match status" value="1"/>
</dbReference>
<evidence type="ECO:0000313" key="16">
    <source>
        <dbReference type="Proteomes" id="UP000002037"/>
    </source>
</evidence>
<evidence type="ECO:0000256" key="13">
    <source>
        <dbReference type="SAM" id="Phobius"/>
    </source>
</evidence>
<feature type="transmembrane region" description="Helical" evidence="13">
    <location>
        <begin position="358"/>
        <end position="377"/>
    </location>
</feature>
<dbReference type="eggNOG" id="KOG3873">
    <property type="taxonomic scope" value="Eukaryota"/>
</dbReference>
<comment type="pathway">
    <text evidence="3">Sphingolipid metabolism.</text>
</comment>
<dbReference type="KEGG" id="ctp:CTRG_00640"/>
<dbReference type="PANTHER" id="PTHR16320:SF24">
    <property type="entry name" value="PHOSPHODIESTERASE, PUTATIVE-RELATED"/>
    <property type="match status" value="1"/>
</dbReference>
<dbReference type="VEuPathDB" id="FungiDB:CTRG_00640"/>
<reference evidence="15 16" key="1">
    <citation type="journal article" date="2009" name="Nature">
        <title>Evolution of pathogenicity and sexual reproduction in eight Candida genomes.</title>
        <authorList>
            <person name="Butler G."/>
            <person name="Rasmussen M.D."/>
            <person name="Lin M.F."/>
            <person name="Santos M.A."/>
            <person name="Sakthikumar S."/>
            <person name="Munro C.A."/>
            <person name="Rheinbay E."/>
            <person name="Grabherr M."/>
            <person name="Forche A."/>
            <person name="Reedy J.L."/>
            <person name="Agrafioti I."/>
            <person name="Arnaud M.B."/>
            <person name="Bates S."/>
            <person name="Brown A.J."/>
            <person name="Brunke S."/>
            <person name="Costanzo M.C."/>
            <person name="Fitzpatrick D.A."/>
            <person name="de Groot P.W."/>
            <person name="Harris D."/>
            <person name="Hoyer L.L."/>
            <person name="Hube B."/>
            <person name="Klis F.M."/>
            <person name="Kodira C."/>
            <person name="Lennard N."/>
            <person name="Logue M.E."/>
            <person name="Martin R."/>
            <person name="Neiman A.M."/>
            <person name="Nikolaou E."/>
            <person name="Quail M.A."/>
            <person name="Quinn J."/>
            <person name="Santos M.C."/>
            <person name="Schmitzberger F.F."/>
            <person name="Sherlock G."/>
            <person name="Shah P."/>
            <person name="Silverstein K.A."/>
            <person name="Skrzypek M.S."/>
            <person name="Soll D."/>
            <person name="Staggs R."/>
            <person name="Stansfield I."/>
            <person name="Stumpf M.P."/>
            <person name="Sudbery P.E."/>
            <person name="Srikantha T."/>
            <person name="Zeng Q."/>
            <person name="Berman J."/>
            <person name="Berriman M."/>
            <person name="Heitman J."/>
            <person name="Gow N.A."/>
            <person name="Lorenz M.C."/>
            <person name="Birren B.W."/>
            <person name="Kellis M."/>
            <person name="Cuomo C.A."/>
        </authorList>
    </citation>
    <scope>NUCLEOTIDE SEQUENCE [LARGE SCALE GENOMIC DNA]</scope>
    <source>
        <strain evidence="16">ATCC MYA-3404 / T1</strain>
    </source>
</reference>
<keyword evidence="16" id="KW-1185">Reference proteome</keyword>
<proteinExistence type="inferred from homology"/>
<dbReference type="InterPro" id="IPR038772">
    <property type="entry name" value="Sph/SMPD2-like"/>
</dbReference>
<dbReference type="GO" id="GO:0030149">
    <property type="term" value="P:sphingolipid catabolic process"/>
    <property type="evidence" value="ECO:0007669"/>
    <property type="project" value="EnsemblFungi"/>
</dbReference>
<organism evidence="15 16">
    <name type="scientific">Candida tropicalis (strain ATCC MYA-3404 / T1)</name>
    <name type="common">Yeast</name>
    <dbReference type="NCBI Taxonomy" id="294747"/>
    <lineage>
        <taxon>Eukaryota</taxon>
        <taxon>Fungi</taxon>
        <taxon>Dikarya</taxon>
        <taxon>Ascomycota</taxon>
        <taxon>Saccharomycotina</taxon>
        <taxon>Pichiomycetes</taxon>
        <taxon>Debaryomycetaceae</taxon>
        <taxon>Candida/Lodderomyces clade</taxon>
        <taxon>Candida</taxon>
    </lineage>
</organism>
<dbReference type="Pfam" id="PF03372">
    <property type="entry name" value="Exo_endo_phos"/>
    <property type="match status" value="1"/>
</dbReference>
<comment type="pathway">
    <text evidence="2">Lipid metabolism; sphingolipid metabolism.</text>
</comment>
<keyword evidence="10 13" id="KW-1133">Transmembrane helix</keyword>
<dbReference type="EMBL" id="GG692395">
    <property type="protein sequence ID" value="EER35901.1"/>
    <property type="molecule type" value="Genomic_DNA"/>
</dbReference>
<keyword evidence="8" id="KW-0460">Magnesium</keyword>
<feature type="domain" description="Endonuclease/exonuclease/phosphatase" evidence="14">
    <location>
        <begin position="22"/>
        <end position="303"/>
    </location>
</feature>
<evidence type="ECO:0000256" key="10">
    <source>
        <dbReference type="ARBA" id="ARBA00022989"/>
    </source>
</evidence>
<dbReference type="InterPro" id="IPR005135">
    <property type="entry name" value="Endo/exonuclease/phosphatase"/>
</dbReference>
<dbReference type="GO" id="GO:0071944">
    <property type="term" value="C:cell periphery"/>
    <property type="evidence" value="ECO:0007669"/>
    <property type="project" value="EnsemblFungi"/>
</dbReference>
<dbReference type="STRING" id="294747.C5M3K1"/>
<dbReference type="GO" id="GO:0052714">
    <property type="term" value="F:mannosyl-inositol phosphorylceramide phospholipase activity"/>
    <property type="evidence" value="ECO:0007669"/>
    <property type="project" value="EnsemblFungi"/>
</dbReference>
<protein>
    <recommendedName>
        <fullName evidence="14">Endonuclease/exonuclease/phosphatase domain-containing protein</fullName>
    </recommendedName>
</protein>
<dbReference type="GO" id="GO:0005741">
    <property type="term" value="C:mitochondrial outer membrane"/>
    <property type="evidence" value="ECO:0007669"/>
    <property type="project" value="EnsemblFungi"/>
</dbReference>
<dbReference type="FunFam" id="3.60.10.10:FF:000073">
    <property type="entry name" value="Inositol phosphosphingolipid phospholipase"/>
    <property type="match status" value="1"/>
</dbReference>